<name>V2U7P2_9GAMM</name>
<dbReference type="GO" id="GO:0046872">
    <property type="term" value="F:metal ion binding"/>
    <property type="evidence" value="ECO:0007669"/>
    <property type="project" value="UniProtKB-KW"/>
</dbReference>
<dbReference type="PANTHER" id="PTHR33337:SF40">
    <property type="entry name" value="CENP-V_GFA DOMAIN-CONTAINING PROTEIN-RELATED"/>
    <property type="match status" value="1"/>
</dbReference>
<evidence type="ECO:0000256" key="2">
    <source>
        <dbReference type="ARBA" id="ARBA00022723"/>
    </source>
</evidence>
<dbReference type="Pfam" id="PF04828">
    <property type="entry name" value="GFA"/>
    <property type="match status" value="1"/>
</dbReference>
<dbReference type="PROSITE" id="PS51891">
    <property type="entry name" value="CENP_V_GFA"/>
    <property type="match status" value="1"/>
</dbReference>
<evidence type="ECO:0000259" key="5">
    <source>
        <dbReference type="PROSITE" id="PS51891"/>
    </source>
</evidence>
<dbReference type="InterPro" id="IPR011057">
    <property type="entry name" value="Mss4-like_sf"/>
</dbReference>
<proteinExistence type="inferred from homology"/>
<dbReference type="RefSeq" id="WP_004902319.1">
    <property type="nucleotide sequence ID" value="NZ_BBTI01000006.1"/>
</dbReference>
<dbReference type="PANTHER" id="PTHR33337">
    <property type="entry name" value="GFA DOMAIN-CONTAINING PROTEIN"/>
    <property type="match status" value="1"/>
</dbReference>
<accession>V2U7P2</accession>
<keyword evidence="3" id="KW-0862">Zinc</keyword>
<gene>
    <name evidence="6" type="ORF">P255_02274</name>
</gene>
<organism evidence="6 7">
    <name type="scientific">Acinetobacter brisouii CIP 110357</name>
    <dbReference type="NCBI Taxonomy" id="1341683"/>
    <lineage>
        <taxon>Bacteria</taxon>
        <taxon>Pseudomonadati</taxon>
        <taxon>Pseudomonadota</taxon>
        <taxon>Gammaproteobacteria</taxon>
        <taxon>Moraxellales</taxon>
        <taxon>Moraxellaceae</taxon>
        <taxon>Acinetobacter</taxon>
    </lineage>
</organism>
<feature type="domain" description="CENP-V/GFA" evidence="5">
    <location>
        <begin position="6"/>
        <end position="122"/>
    </location>
</feature>
<dbReference type="GO" id="GO:0016846">
    <property type="term" value="F:carbon-sulfur lyase activity"/>
    <property type="evidence" value="ECO:0007669"/>
    <property type="project" value="InterPro"/>
</dbReference>
<evidence type="ECO:0000256" key="4">
    <source>
        <dbReference type="ARBA" id="ARBA00023239"/>
    </source>
</evidence>
<dbReference type="InterPro" id="IPR006913">
    <property type="entry name" value="CENP-V/GFA"/>
</dbReference>
<dbReference type="OrthoDB" id="7765631at2"/>
<comment type="similarity">
    <text evidence="1">Belongs to the Gfa family.</text>
</comment>
<evidence type="ECO:0000313" key="7">
    <source>
        <dbReference type="Proteomes" id="UP000018418"/>
    </source>
</evidence>
<evidence type="ECO:0000313" key="6">
    <source>
        <dbReference type="EMBL" id="ESK50298.1"/>
    </source>
</evidence>
<dbReference type="PATRIC" id="fig|1341683.3.peg.2247"/>
<dbReference type="Gene3D" id="3.90.1590.10">
    <property type="entry name" value="glutathione-dependent formaldehyde- activating enzyme (gfa)"/>
    <property type="match status" value="1"/>
</dbReference>
<evidence type="ECO:0000256" key="3">
    <source>
        <dbReference type="ARBA" id="ARBA00022833"/>
    </source>
</evidence>
<sequence length="135" mass="15069">MSETIYRGSCLCQGIQYEIHGAIGDLVECHCQRCRKANGSAYAVNAPIRVADFKILQGEHLLKKYQSTATTQRCFCSECGSPIISVKAETPDLYRLRIGTLDTPLQQKPTMHIFAASKAEWDDICDALPQYAERP</sequence>
<dbReference type="AlphaFoldDB" id="V2U7P2"/>
<evidence type="ECO:0000256" key="1">
    <source>
        <dbReference type="ARBA" id="ARBA00005495"/>
    </source>
</evidence>
<dbReference type="HOGENOM" id="CLU_055491_4_2_6"/>
<dbReference type="EMBL" id="AYEU01000007">
    <property type="protein sequence ID" value="ESK50298.1"/>
    <property type="molecule type" value="Genomic_DNA"/>
</dbReference>
<comment type="caution">
    <text evidence="6">The sequence shown here is derived from an EMBL/GenBank/DDBJ whole genome shotgun (WGS) entry which is preliminary data.</text>
</comment>
<keyword evidence="2" id="KW-0479">Metal-binding</keyword>
<keyword evidence="7" id="KW-1185">Reference proteome</keyword>
<keyword evidence="4" id="KW-0456">Lyase</keyword>
<dbReference type="Proteomes" id="UP000018418">
    <property type="component" value="Unassembled WGS sequence"/>
</dbReference>
<dbReference type="SUPFAM" id="SSF51316">
    <property type="entry name" value="Mss4-like"/>
    <property type="match status" value="1"/>
</dbReference>
<protein>
    <recommendedName>
        <fullName evidence="5">CENP-V/GFA domain-containing protein</fullName>
    </recommendedName>
</protein>
<dbReference type="STRING" id="396323.VH98_11960"/>
<reference evidence="6 7" key="1">
    <citation type="submission" date="2013-10" db="EMBL/GenBank/DDBJ databases">
        <title>The Genome Sequence of Acinetobacter brisouii CIP 110357.</title>
        <authorList>
            <consortium name="The Broad Institute Genomics Platform"/>
            <consortium name="The Broad Institute Genome Sequencing Center for Infectious Disease"/>
            <person name="Cerqueira G."/>
            <person name="Feldgarden M."/>
            <person name="Courvalin P."/>
            <person name="Grillot-Courvalin C."/>
            <person name="Clermont D."/>
            <person name="Rocha E."/>
            <person name="Yoon E.-J."/>
            <person name="Nemec A."/>
            <person name="Young S.K."/>
            <person name="Zeng Q."/>
            <person name="Gargeya S."/>
            <person name="Fitzgerald M."/>
            <person name="Abouelleil A."/>
            <person name="Alvarado L."/>
            <person name="Berlin A.M."/>
            <person name="Chapman S.B."/>
            <person name="Gainer-Dewar J."/>
            <person name="Goldberg J."/>
            <person name="Gnerre S."/>
            <person name="Griggs A."/>
            <person name="Gujja S."/>
            <person name="Hansen M."/>
            <person name="Howarth C."/>
            <person name="Imamovic A."/>
            <person name="Ireland A."/>
            <person name="Larimer J."/>
            <person name="McCowan C."/>
            <person name="Murphy C."/>
            <person name="Pearson M."/>
            <person name="Poon T.W."/>
            <person name="Priest M."/>
            <person name="Roberts A."/>
            <person name="Saif S."/>
            <person name="Shea T."/>
            <person name="Sykes S."/>
            <person name="Wortman J."/>
            <person name="Nusbaum C."/>
            <person name="Birren B."/>
        </authorList>
    </citation>
    <scope>NUCLEOTIDE SEQUENCE [LARGE SCALE GENOMIC DNA]</scope>
    <source>
        <strain evidence="6 7">CIP 110357</strain>
    </source>
</reference>